<evidence type="ECO:0000313" key="1">
    <source>
        <dbReference type="EMBL" id="GBN96258.1"/>
    </source>
</evidence>
<name>A0A4Y2T6L1_ARAVE</name>
<comment type="caution">
    <text evidence="1">The sequence shown here is derived from an EMBL/GenBank/DDBJ whole genome shotgun (WGS) entry which is preliminary data.</text>
</comment>
<protein>
    <submittedName>
        <fullName evidence="1">Uncharacterized protein</fullName>
    </submittedName>
</protein>
<accession>A0A4Y2T6L1</accession>
<dbReference type="Proteomes" id="UP000499080">
    <property type="component" value="Unassembled WGS sequence"/>
</dbReference>
<reference evidence="1 2" key="1">
    <citation type="journal article" date="2019" name="Sci. Rep.">
        <title>Orb-weaving spider Araneus ventricosus genome elucidates the spidroin gene catalogue.</title>
        <authorList>
            <person name="Kono N."/>
            <person name="Nakamura H."/>
            <person name="Ohtoshi R."/>
            <person name="Moran D.A.P."/>
            <person name="Shinohara A."/>
            <person name="Yoshida Y."/>
            <person name="Fujiwara M."/>
            <person name="Mori M."/>
            <person name="Tomita M."/>
            <person name="Arakawa K."/>
        </authorList>
    </citation>
    <scope>NUCLEOTIDE SEQUENCE [LARGE SCALE GENOMIC DNA]</scope>
</reference>
<keyword evidence="2" id="KW-1185">Reference proteome</keyword>
<proteinExistence type="predicted"/>
<dbReference type="AlphaFoldDB" id="A0A4Y2T6L1"/>
<sequence length="104" mass="11881">MQQSAHEFFYFSSQKCVLKNVRHLTVEASLVELTFSLTASSQLARKVEGGTYPVRPGPHRVQWTDLSYFCGEVRNTHQSALKPSETTKPTSVDTQFLLYQKRMP</sequence>
<gene>
    <name evidence="1" type="ORF">AVEN_38665_1</name>
</gene>
<evidence type="ECO:0000313" key="2">
    <source>
        <dbReference type="Proteomes" id="UP000499080"/>
    </source>
</evidence>
<organism evidence="1 2">
    <name type="scientific">Araneus ventricosus</name>
    <name type="common">Orbweaver spider</name>
    <name type="synonym">Epeira ventricosa</name>
    <dbReference type="NCBI Taxonomy" id="182803"/>
    <lineage>
        <taxon>Eukaryota</taxon>
        <taxon>Metazoa</taxon>
        <taxon>Ecdysozoa</taxon>
        <taxon>Arthropoda</taxon>
        <taxon>Chelicerata</taxon>
        <taxon>Arachnida</taxon>
        <taxon>Araneae</taxon>
        <taxon>Araneomorphae</taxon>
        <taxon>Entelegynae</taxon>
        <taxon>Araneoidea</taxon>
        <taxon>Araneidae</taxon>
        <taxon>Araneus</taxon>
    </lineage>
</organism>
<dbReference type="EMBL" id="BGPR01026493">
    <property type="protein sequence ID" value="GBN96258.1"/>
    <property type="molecule type" value="Genomic_DNA"/>
</dbReference>